<dbReference type="PANTHER" id="PTHR46041">
    <property type="entry name" value="MITOCHONDRIAL INNER MEMBRANE PROTEASE SUBUNIT 2"/>
    <property type="match status" value="1"/>
</dbReference>
<evidence type="ECO:0000256" key="10">
    <source>
        <dbReference type="PIRSR" id="PIRSR600223-1"/>
    </source>
</evidence>
<dbReference type="Gene3D" id="2.10.109.10">
    <property type="entry name" value="Umud Fragment, subunit A"/>
    <property type="match status" value="1"/>
</dbReference>
<dbReference type="GO" id="GO:0006465">
    <property type="term" value="P:signal peptide processing"/>
    <property type="evidence" value="ECO:0007669"/>
    <property type="project" value="InterPro"/>
</dbReference>
<dbReference type="NCBIfam" id="TIGR02227">
    <property type="entry name" value="sigpep_I_bact"/>
    <property type="match status" value="1"/>
</dbReference>
<keyword evidence="9" id="KW-0472">Membrane</keyword>
<dbReference type="EMBL" id="LCWF01000081">
    <property type="protein sequence ID" value="KKY21925.1"/>
    <property type="molecule type" value="Genomic_DNA"/>
</dbReference>
<dbReference type="InterPro" id="IPR019533">
    <property type="entry name" value="Peptidase_S26"/>
</dbReference>
<dbReference type="Proteomes" id="UP000053317">
    <property type="component" value="Unassembled WGS sequence"/>
</dbReference>
<accession>A0A0G2GZA4</accession>
<evidence type="ECO:0000256" key="1">
    <source>
        <dbReference type="ARBA" id="ARBA00004434"/>
    </source>
</evidence>
<dbReference type="InterPro" id="IPR037730">
    <property type="entry name" value="IMP2"/>
</dbReference>
<keyword evidence="4" id="KW-0812">Transmembrane</keyword>
<evidence type="ECO:0000313" key="14">
    <source>
        <dbReference type="Proteomes" id="UP000053317"/>
    </source>
</evidence>
<feature type="active site" evidence="10">
    <location>
        <position position="135"/>
    </location>
</feature>
<keyword evidence="5 11" id="KW-0999">Mitochondrion inner membrane</keyword>
<keyword evidence="8 11" id="KW-0496">Mitochondrion</keyword>
<dbReference type="AlphaFoldDB" id="A0A0G2GZA4"/>
<keyword evidence="14" id="KW-1185">Reference proteome</keyword>
<evidence type="ECO:0000256" key="4">
    <source>
        <dbReference type="ARBA" id="ARBA00022692"/>
    </source>
</evidence>
<dbReference type="InterPro" id="IPR000223">
    <property type="entry name" value="Pept_S26A_signal_pept_1"/>
</dbReference>
<sequence length="305" mass="34740">MPPSSLASRIRWLARSASSATVAAAAAAAKKAPTSTSKKPPYRLPKALPFAQRHISRSPIDDLLTKVQCPPAYRPIKFLRYHYARFHAEWTDLKSKFHPRFRRNVYITLWLLPWLPILVCLENEIFTVMTVKGPSMSPTLNRDFKDAEPYTEDLVLVNLWKARVRGINRGDVVVFRSPQNPEKVVTKRVVAVEGDMVYPLPPYPTDPLIIQWGQIWVEGDNEDKSKSIDSNTYGSIPAGLIVGKVVGVIWPWWNVTFDLDAMKDTSRVLRRAVALRDPDEVSAERQRYWKAKRSEINQESCTADV</sequence>
<dbReference type="InterPro" id="IPR036286">
    <property type="entry name" value="LexA/Signal_pep-like_sf"/>
</dbReference>
<evidence type="ECO:0000256" key="7">
    <source>
        <dbReference type="ARBA" id="ARBA00022989"/>
    </source>
</evidence>
<evidence type="ECO:0000256" key="9">
    <source>
        <dbReference type="ARBA" id="ARBA00023136"/>
    </source>
</evidence>
<gene>
    <name evidence="13" type="ORF">UCRPC4_g03428</name>
</gene>
<dbReference type="EC" id="3.4.21.-" evidence="11"/>
<evidence type="ECO:0000256" key="8">
    <source>
        <dbReference type="ARBA" id="ARBA00023128"/>
    </source>
</evidence>
<protein>
    <recommendedName>
        <fullName evidence="11">Mitochondrial inner membrane protease subunit</fullName>
        <ecNumber evidence="11">3.4.21.-</ecNumber>
    </recommendedName>
</protein>
<reference evidence="13 14" key="2">
    <citation type="submission" date="2015-05" db="EMBL/GenBank/DDBJ databases">
        <authorList>
            <person name="Morales-Cruz A."/>
            <person name="Amrine K.C."/>
            <person name="Cantu D."/>
        </authorList>
    </citation>
    <scope>NUCLEOTIDE SEQUENCE [LARGE SCALE GENOMIC DNA]</scope>
    <source>
        <strain evidence="13">UCRPC4</strain>
    </source>
</reference>
<evidence type="ECO:0000256" key="11">
    <source>
        <dbReference type="RuleBase" id="RU362041"/>
    </source>
</evidence>
<comment type="subcellular location">
    <subcellularLocation>
        <location evidence="1">Mitochondrion inner membrane</location>
        <topology evidence="1">Single-pass membrane protein</topology>
    </subcellularLocation>
</comment>
<reference evidence="13 14" key="1">
    <citation type="submission" date="2015-05" db="EMBL/GenBank/DDBJ databases">
        <title>Distinctive expansion of gene families associated with plant cell wall degradation and secondary metabolism in the genomes of grapevine trunk pathogens.</title>
        <authorList>
            <person name="Lawrence D.P."/>
            <person name="Travadon R."/>
            <person name="Rolshausen P.E."/>
            <person name="Baumgartner K."/>
        </authorList>
    </citation>
    <scope>NUCLEOTIDE SEQUENCE [LARGE SCALE GENOMIC DNA]</scope>
    <source>
        <strain evidence="13">UCRPC4</strain>
    </source>
</reference>
<evidence type="ECO:0000256" key="5">
    <source>
        <dbReference type="ARBA" id="ARBA00022792"/>
    </source>
</evidence>
<dbReference type="CDD" id="cd06530">
    <property type="entry name" value="S26_SPase_I"/>
    <property type="match status" value="1"/>
</dbReference>
<dbReference type="PANTHER" id="PTHR46041:SF2">
    <property type="entry name" value="MITOCHONDRIAL INNER MEMBRANE PROTEASE SUBUNIT 2"/>
    <property type="match status" value="1"/>
</dbReference>
<comment type="similarity">
    <text evidence="2">Belongs to the peptidase S26 family. IMP2 subfamily.</text>
</comment>
<dbReference type="OrthoDB" id="9996127at2759"/>
<keyword evidence="6 11" id="KW-0378">Hydrolase</keyword>
<evidence type="ECO:0000256" key="2">
    <source>
        <dbReference type="ARBA" id="ARBA00007066"/>
    </source>
</evidence>
<dbReference type="SUPFAM" id="SSF51306">
    <property type="entry name" value="LexA/Signal peptidase"/>
    <property type="match status" value="1"/>
</dbReference>
<feature type="active site" evidence="10">
    <location>
        <position position="187"/>
    </location>
</feature>
<evidence type="ECO:0000256" key="6">
    <source>
        <dbReference type="ARBA" id="ARBA00022801"/>
    </source>
</evidence>
<evidence type="ECO:0000259" key="12">
    <source>
        <dbReference type="Pfam" id="PF10502"/>
    </source>
</evidence>
<dbReference type="GO" id="GO:0004252">
    <property type="term" value="F:serine-type endopeptidase activity"/>
    <property type="evidence" value="ECO:0007669"/>
    <property type="project" value="InterPro"/>
</dbReference>
<dbReference type="Pfam" id="PF10502">
    <property type="entry name" value="Peptidase_S26"/>
    <property type="match status" value="1"/>
</dbReference>
<comment type="caution">
    <text evidence="13">The sequence shown here is derived from an EMBL/GenBank/DDBJ whole genome shotgun (WGS) entry which is preliminary data.</text>
</comment>
<keyword evidence="3 11" id="KW-0645">Protease</keyword>
<evidence type="ECO:0000256" key="3">
    <source>
        <dbReference type="ARBA" id="ARBA00022670"/>
    </source>
</evidence>
<proteinExistence type="inferred from homology"/>
<dbReference type="GO" id="GO:0006627">
    <property type="term" value="P:protein processing involved in protein targeting to mitochondrion"/>
    <property type="evidence" value="ECO:0007669"/>
    <property type="project" value="InterPro"/>
</dbReference>
<feature type="domain" description="Peptidase S26" evidence="12">
    <location>
        <begin position="110"/>
        <end position="197"/>
    </location>
</feature>
<dbReference type="GO" id="GO:0042720">
    <property type="term" value="C:mitochondrial inner membrane peptidase complex"/>
    <property type="evidence" value="ECO:0007669"/>
    <property type="project" value="InterPro"/>
</dbReference>
<dbReference type="PRINTS" id="PR00727">
    <property type="entry name" value="LEADERPTASE"/>
</dbReference>
<evidence type="ECO:0000313" key="13">
    <source>
        <dbReference type="EMBL" id="KKY21925.1"/>
    </source>
</evidence>
<keyword evidence="7" id="KW-1133">Transmembrane helix</keyword>
<name>A0A0G2GZA4_PHACM</name>
<organism evidence="13 14">
    <name type="scientific">Phaeomoniella chlamydospora</name>
    <name type="common">Phaeoacremonium chlamydosporum</name>
    <dbReference type="NCBI Taxonomy" id="158046"/>
    <lineage>
        <taxon>Eukaryota</taxon>
        <taxon>Fungi</taxon>
        <taxon>Dikarya</taxon>
        <taxon>Ascomycota</taxon>
        <taxon>Pezizomycotina</taxon>
        <taxon>Eurotiomycetes</taxon>
        <taxon>Chaetothyriomycetidae</taxon>
        <taxon>Phaeomoniellales</taxon>
        <taxon>Phaeomoniellaceae</taxon>
        <taxon>Phaeomoniella</taxon>
    </lineage>
</organism>